<protein>
    <submittedName>
        <fullName evidence="1">Uncharacterized protein</fullName>
    </submittedName>
</protein>
<keyword evidence="2" id="KW-1185">Reference proteome</keyword>
<accession>A0A2V5I569</accession>
<reference evidence="1 2" key="1">
    <citation type="submission" date="2018-02" db="EMBL/GenBank/DDBJ databases">
        <title>The genomes of Aspergillus section Nigri reveals drivers in fungal speciation.</title>
        <authorList>
            <consortium name="DOE Joint Genome Institute"/>
            <person name="Vesth T.C."/>
            <person name="Nybo J."/>
            <person name="Theobald S."/>
            <person name="Brandl J."/>
            <person name="Frisvad J.C."/>
            <person name="Nielsen K.F."/>
            <person name="Lyhne E.K."/>
            <person name="Kogle M.E."/>
            <person name="Kuo A."/>
            <person name="Riley R."/>
            <person name="Clum A."/>
            <person name="Nolan M."/>
            <person name="Lipzen A."/>
            <person name="Salamov A."/>
            <person name="Henrissat B."/>
            <person name="Wiebenga A."/>
            <person name="De vries R.P."/>
            <person name="Grigoriev I.V."/>
            <person name="Mortensen U.H."/>
            <person name="Andersen M.R."/>
            <person name="Baker S.E."/>
        </authorList>
    </citation>
    <scope>NUCLEOTIDE SEQUENCE [LARGE SCALE GENOMIC DNA]</scope>
    <source>
        <strain evidence="1 2">CBS 114.80</strain>
    </source>
</reference>
<dbReference type="AlphaFoldDB" id="A0A2V5I569"/>
<proteinExistence type="predicted"/>
<dbReference type="EMBL" id="KZ825506">
    <property type="protein sequence ID" value="PYI31171.1"/>
    <property type="molecule type" value="Genomic_DNA"/>
</dbReference>
<evidence type="ECO:0000313" key="1">
    <source>
        <dbReference type="EMBL" id="PYI31171.1"/>
    </source>
</evidence>
<gene>
    <name evidence="1" type="ORF">BP00DRAFT_301121</name>
</gene>
<name>A0A2V5I569_9EURO</name>
<sequence length="561" mass="62792">DLLRPDSLTSYRTLAHSRASWRALRAAGQLARQLPSSCIEIRALLNNTPSIPRATDVGDIAEGGELILEGCSQWSIAPYRSTDRKCDLNATKECLPLPVYIGVSRPGTCELSDEYVPKWPGFQSFPRSSGNFLCLCVLGWSYIFSARLVELRGITPEDNIAYSSNTTELVTVDDKSSTNGFDLEVDDIESDEARWWAAILATGSGWHATLIRKNEIHYSPWECHLAQSPFRLCTGPGVPLSSLQDSKPPSSAEAQKYLLKFARSRHCFDQLIAAFVVTLTIPSHSRFGASVILPKPAQDNVMSPDQGVEMAFADKLPTPEEIPHFMALSCISNAISSSLSGCFFEPGIPCNLASEWLNPPLKDILPSLLKQKRYHDIICTVSYRRPIIAPLWLGAVISGLAPRIFLVCRSYLPPISLEAAVWTKSPQSFIDPKHHRRAKVLNGIGDEKRISREDEYRLLYLTDTKSETYRSPPLSPYPPFGSVKLEETSIEVRLHAQCDHRLRYVSWIWKGTSGKGFKEALLDESLSESATRNVFCWTLFSDGTKLEERGLWDHEWLNFLL</sequence>
<organism evidence="1 2">
    <name type="scientific">Aspergillus indologenus CBS 114.80</name>
    <dbReference type="NCBI Taxonomy" id="1450541"/>
    <lineage>
        <taxon>Eukaryota</taxon>
        <taxon>Fungi</taxon>
        <taxon>Dikarya</taxon>
        <taxon>Ascomycota</taxon>
        <taxon>Pezizomycotina</taxon>
        <taxon>Eurotiomycetes</taxon>
        <taxon>Eurotiomycetidae</taxon>
        <taxon>Eurotiales</taxon>
        <taxon>Aspergillaceae</taxon>
        <taxon>Aspergillus</taxon>
        <taxon>Aspergillus subgen. Circumdati</taxon>
    </lineage>
</organism>
<evidence type="ECO:0000313" key="2">
    <source>
        <dbReference type="Proteomes" id="UP000248817"/>
    </source>
</evidence>
<feature type="non-terminal residue" evidence="1">
    <location>
        <position position="1"/>
    </location>
</feature>
<feature type="non-terminal residue" evidence="1">
    <location>
        <position position="561"/>
    </location>
</feature>
<dbReference type="Proteomes" id="UP000248817">
    <property type="component" value="Unassembled WGS sequence"/>
</dbReference>